<dbReference type="Pfam" id="PF03659">
    <property type="entry name" value="Glyco_hydro_71"/>
    <property type="match status" value="1"/>
</dbReference>
<evidence type="ECO:0000313" key="2">
    <source>
        <dbReference type="Proteomes" id="UP001172102"/>
    </source>
</evidence>
<comment type="caution">
    <text evidence="1">The sequence shown here is derived from an EMBL/GenBank/DDBJ whole genome shotgun (WGS) entry which is preliminary data.</text>
</comment>
<keyword evidence="1" id="KW-0378">Hydrolase</keyword>
<organism evidence="1 2">
    <name type="scientific">Lasiosphaeris hirsuta</name>
    <dbReference type="NCBI Taxonomy" id="260670"/>
    <lineage>
        <taxon>Eukaryota</taxon>
        <taxon>Fungi</taxon>
        <taxon>Dikarya</taxon>
        <taxon>Ascomycota</taxon>
        <taxon>Pezizomycotina</taxon>
        <taxon>Sordariomycetes</taxon>
        <taxon>Sordariomycetidae</taxon>
        <taxon>Sordariales</taxon>
        <taxon>Lasiosphaeriaceae</taxon>
        <taxon>Lasiosphaeris</taxon>
    </lineage>
</organism>
<dbReference type="AlphaFoldDB" id="A0AA40E424"/>
<name>A0AA40E424_9PEZI</name>
<dbReference type="CDD" id="cd11577">
    <property type="entry name" value="GH71"/>
    <property type="match status" value="1"/>
</dbReference>
<keyword evidence="2" id="KW-1185">Reference proteome</keyword>
<reference evidence="1" key="1">
    <citation type="submission" date="2023-06" db="EMBL/GenBank/DDBJ databases">
        <title>Genome-scale phylogeny and comparative genomics of the fungal order Sordariales.</title>
        <authorList>
            <consortium name="Lawrence Berkeley National Laboratory"/>
            <person name="Hensen N."/>
            <person name="Bonometti L."/>
            <person name="Westerberg I."/>
            <person name="Brannstrom I.O."/>
            <person name="Guillou S."/>
            <person name="Cros-Aarteil S."/>
            <person name="Calhoun S."/>
            <person name="Haridas S."/>
            <person name="Kuo A."/>
            <person name="Mondo S."/>
            <person name="Pangilinan J."/>
            <person name="Riley R."/>
            <person name="Labutti K."/>
            <person name="Andreopoulos B."/>
            <person name="Lipzen A."/>
            <person name="Chen C."/>
            <person name="Yanf M."/>
            <person name="Daum C."/>
            <person name="Ng V."/>
            <person name="Clum A."/>
            <person name="Steindorff A."/>
            <person name="Ohm R."/>
            <person name="Martin F."/>
            <person name="Silar P."/>
            <person name="Natvig D."/>
            <person name="Lalanne C."/>
            <person name="Gautier V."/>
            <person name="Ament-Velasquez S.L."/>
            <person name="Kruys A."/>
            <person name="Hutchinson M.I."/>
            <person name="Powell A.J."/>
            <person name="Barry K."/>
            <person name="Miller A.N."/>
            <person name="Grigoriev I.V."/>
            <person name="Debuchy R."/>
            <person name="Gladieux P."/>
            <person name="Thoren M.H."/>
            <person name="Johannesson H."/>
        </authorList>
    </citation>
    <scope>NUCLEOTIDE SEQUENCE</scope>
    <source>
        <strain evidence="1">SMH4607-1</strain>
    </source>
</reference>
<dbReference type="GO" id="GO:0051118">
    <property type="term" value="F:glucan endo-1,3-alpha-glucosidase activity"/>
    <property type="evidence" value="ECO:0007669"/>
    <property type="project" value="InterPro"/>
</dbReference>
<dbReference type="InterPro" id="IPR005197">
    <property type="entry name" value="Glyco_hydro_71"/>
</dbReference>
<dbReference type="Proteomes" id="UP001172102">
    <property type="component" value="Unassembled WGS sequence"/>
</dbReference>
<protein>
    <submittedName>
        <fullName evidence="1">Glycoside hydrolase</fullName>
    </submittedName>
</protein>
<gene>
    <name evidence="1" type="ORF">B0H67DRAFT_632048</name>
</gene>
<accession>A0AA40E424</accession>
<dbReference type="EMBL" id="JAUKUA010000002">
    <property type="protein sequence ID" value="KAK0724267.1"/>
    <property type="molecule type" value="Genomic_DNA"/>
</dbReference>
<evidence type="ECO:0000313" key="1">
    <source>
        <dbReference type="EMBL" id="KAK0724267.1"/>
    </source>
</evidence>
<dbReference type="Gene3D" id="3.20.20.80">
    <property type="entry name" value="Glycosidases"/>
    <property type="match status" value="1"/>
</dbReference>
<proteinExistence type="predicted"/>
<sequence>MIPKSVGLCINQTAENWLSDISTASASAIDGFALNIGAGDHFTLDALRGAYDAASKFDNFTLFLSFDFNAAGTWNVDSISNLTNTFKDEPAQFKVDGKPLVSTFEGVPFADDWKDVRKKVKGDIFLVPDWTSLGPGGISKKMDNVDGHFSFDAWPSSGRGRVTTKSDEANKRALGDKAYMMSVSPYFYTRIDKLKKNWYSSSDRLWYDRWEQVLDVGPDMVEIITWNDFGESHYIGDIREGQVIDSAKPYVDGLSHEGFRAILPYYVAAYKAGTREMALPEVMGDGVAVAWYRPTPANLTGCSDGGTKWGQGGDVTARAGVTDTINIIAVSRKDTALIISMGDQTRTIELLAGPPHYIQVPFADFGSQRGNVTITMNGETSQGPEITDSCPKSRIVSTRLSSVGFRSLC</sequence>